<evidence type="ECO:0000313" key="12">
    <source>
        <dbReference type="EMBL" id="KAF8733861.1"/>
    </source>
</evidence>
<dbReference type="InterPro" id="IPR042197">
    <property type="entry name" value="Apaf_helical"/>
</dbReference>
<evidence type="ECO:0000256" key="1">
    <source>
        <dbReference type="ARBA" id="ARBA00008894"/>
    </source>
</evidence>
<dbReference type="SUPFAM" id="SSF52540">
    <property type="entry name" value="P-loop containing nucleoside triphosphate hydrolases"/>
    <property type="match status" value="1"/>
</dbReference>
<keyword evidence="13" id="KW-1185">Reference proteome</keyword>
<dbReference type="PANTHER" id="PTHR36766">
    <property type="entry name" value="PLANT BROAD-SPECTRUM MILDEW RESISTANCE PROTEIN RPW8"/>
    <property type="match status" value="1"/>
</dbReference>
<dbReference type="GO" id="GO:0002758">
    <property type="term" value="P:innate immune response-activating signaling pathway"/>
    <property type="evidence" value="ECO:0007669"/>
    <property type="project" value="UniProtKB-ARBA"/>
</dbReference>
<dbReference type="SUPFAM" id="SSF52058">
    <property type="entry name" value="L domain-like"/>
    <property type="match status" value="1"/>
</dbReference>
<evidence type="ECO:0000256" key="3">
    <source>
        <dbReference type="ARBA" id="ARBA00022737"/>
    </source>
</evidence>
<dbReference type="OrthoDB" id="589248at2759"/>
<keyword evidence="6" id="KW-0067">ATP-binding</keyword>
<evidence type="ECO:0000313" key="13">
    <source>
        <dbReference type="Proteomes" id="UP000636709"/>
    </source>
</evidence>
<protein>
    <submittedName>
        <fullName evidence="12">Uncharacterized protein</fullName>
    </submittedName>
</protein>
<name>A0A835KLE1_9POAL</name>
<feature type="domain" description="Disease resistance N-terminal" evidence="9">
    <location>
        <begin position="10"/>
        <end position="89"/>
    </location>
</feature>
<organism evidence="12 13">
    <name type="scientific">Digitaria exilis</name>
    <dbReference type="NCBI Taxonomy" id="1010633"/>
    <lineage>
        <taxon>Eukaryota</taxon>
        <taxon>Viridiplantae</taxon>
        <taxon>Streptophyta</taxon>
        <taxon>Embryophyta</taxon>
        <taxon>Tracheophyta</taxon>
        <taxon>Spermatophyta</taxon>
        <taxon>Magnoliopsida</taxon>
        <taxon>Liliopsida</taxon>
        <taxon>Poales</taxon>
        <taxon>Poaceae</taxon>
        <taxon>PACMAD clade</taxon>
        <taxon>Panicoideae</taxon>
        <taxon>Panicodae</taxon>
        <taxon>Paniceae</taxon>
        <taxon>Anthephorinae</taxon>
        <taxon>Digitaria</taxon>
    </lineage>
</organism>
<comment type="similarity">
    <text evidence="1">Belongs to the disease resistance NB-LRR family.</text>
</comment>
<gene>
    <name evidence="12" type="ORF">HU200_014712</name>
</gene>
<evidence type="ECO:0000256" key="2">
    <source>
        <dbReference type="ARBA" id="ARBA00022614"/>
    </source>
</evidence>
<evidence type="ECO:0000256" key="5">
    <source>
        <dbReference type="ARBA" id="ARBA00022821"/>
    </source>
</evidence>
<feature type="domain" description="Disease resistance R13L4/SHOC-2-like LRR" evidence="11">
    <location>
        <begin position="569"/>
        <end position="955"/>
    </location>
</feature>
<keyword evidence="5" id="KW-0611">Plant defense</keyword>
<dbReference type="Gene3D" id="1.10.8.430">
    <property type="entry name" value="Helical domain of apoptotic protease-activating factors"/>
    <property type="match status" value="1"/>
</dbReference>
<feature type="domain" description="NB-ARC" evidence="8">
    <location>
        <begin position="215"/>
        <end position="363"/>
    </location>
</feature>
<keyword evidence="2" id="KW-0433">Leucine-rich repeat</keyword>
<keyword evidence="4" id="KW-0547">Nucleotide-binding</keyword>
<dbReference type="InterPro" id="IPR055414">
    <property type="entry name" value="LRR_R13L4/SHOC2-like"/>
</dbReference>
<dbReference type="InterPro" id="IPR027417">
    <property type="entry name" value="P-loop_NTPase"/>
</dbReference>
<dbReference type="InterPro" id="IPR032675">
    <property type="entry name" value="LRR_dom_sf"/>
</dbReference>
<evidence type="ECO:0000256" key="4">
    <source>
        <dbReference type="ARBA" id="ARBA00022741"/>
    </source>
</evidence>
<dbReference type="Pfam" id="PF23559">
    <property type="entry name" value="WHD_DRP"/>
    <property type="match status" value="1"/>
</dbReference>
<dbReference type="Gene3D" id="3.80.10.10">
    <property type="entry name" value="Ribonuclease Inhibitor"/>
    <property type="match status" value="2"/>
</dbReference>
<dbReference type="GO" id="GO:0042742">
    <property type="term" value="P:defense response to bacterium"/>
    <property type="evidence" value="ECO:0007669"/>
    <property type="project" value="UniProtKB-ARBA"/>
</dbReference>
<comment type="caution">
    <text evidence="12">The sequence shown here is derived from an EMBL/GenBank/DDBJ whole genome shotgun (WGS) entry which is preliminary data.</text>
</comment>
<dbReference type="Proteomes" id="UP000636709">
    <property type="component" value="Unassembled WGS sequence"/>
</dbReference>
<keyword evidence="3" id="KW-0677">Repeat</keyword>
<dbReference type="SMART" id="SM00369">
    <property type="entry name" value="LRR_TYP"/>
    <property type="match status" value="4"/>
</dbReference>
<dbReference type="GO" id="GO:0043531">
    <property type="term" value="F:ADP binding"/>
    <property type="evidence" value="ECO:0007669"/>
    <property type="project" value="InterPro"/>
</dbReference>
<reference evidence="12" key="1">
    <citation type="submission" date="2020-07" db="EMBL/GenBank/DDBJ databases">
        <title>Genome sequence and genetic diversity analysis of an under-domesticated orphan crop, white fonio (Digitaria exilis).</title>
        <authorList>
            <person name="Bennetzen J.L."/>
            <person name="Chen S."/>
            <person name="Ma X."/>
            <person name="Wang X."/>
            <person name="Yssel A.E.J."/>
            <person name="Chaluvadi S.R."/>
            <person name="Johnson M."/>
            <person name="Gangashetty P."/>
            <person name="Hamidou F."/>
            <person name="Sanogo M.D."/>
            <person name="Zwaenepoel A."/>
            <person name="Wallace J."/>
            <person name="Van De Peer Y."/>
            <person name="Van Deynze A."/>
        </authorList>
    </citation>
    <scope>NUCLEOTIDE SEQUENCE</scope>
    <source>
        <tissue evidence="12">Leaves</tissue>
    </source>
</reference>
<evidence type="ECO:0000259" key="8">
    <source>
        <dbReference type="Pfam" id="PF00931"/>
    </source>
</evidence>
<evidence type="ECO:0000259" key="11">
    <source>
        <dbReference type="Pfam" id="PF23598"/>
    </source>
</evidence>
<dbReference type="GO" id="GO:0005524">
    <property type="term" value="F:ATP binding"/>
    <property type="evidence" value="ECO:0007669"/>
    <property type="project" value="UniProtKB-KW"/>
</dbReference>
<dbReference type="PANTHER" id="PTHR36766:SF36">
    <property type="entry name" value="AAA+ ATPASE DOMAIN-CONTAINING PROTEIN"/>
    <property type="match status" value="1"/>
</dbReference>
<dbReference type="InterPro" id="IPR036388">
    <property type="entry name" value="WH-like_DNA-bd_sf"/>
</dbReference>
<evidence type="ECO:0000256" key="7">
    <source>
        <dbReference type="ARBA" id="ARBA00023054"/>
    </source>
</evidence>
<dbReference type="Gene3D" id="3.40.50.300">
    <property type="entry name" value="P-loop containing nucleotide triphosphate hydrolases"/>
    <property type="match status" value="1"/>
</dbReference>
<keyword evidence="7" id="KW-0175">Coiled coil</keyword>
<dbReference type="Pfam" id="PF18052">
    <property type="entry name" value="Rx_N"/>
    <property type="match status" value="1"/>
</dbReference>
<dbReference type="Gene3D" id="1.10.10.10">
    <property type="entry name" value="Winged helix-like DNA-binding domain superfamily/Winged helix DNA-binding domain"/>
    <property type="match status" value="1"/>
</dbReference>
<dbReference type="Pfam" id="PF23598">
    <property type="entry name" value="LRR_14"/>
    <property type="match status" value="1"/>
</dbReference>
<sequence>MAALLDEMASKLTGILVSMAKKEVEMLLGVPGEITKLETTLGDLSSILADAERKRIRDSTTQRWVRVLKDVMYDADDVLDLCQIMEGGEDPTAPTSSPKTTSMCWDIPKMLFCFRNPIVAHDIGRKIQAVNQQLEDLAKRSSRFGFITQAINSSSDSIVNKASNFFSNKTGSGIIKSDVVGEKIEANTKTLVDILIKKVDGAPVGLIGNDLIVDVAITGAGGIGKTTLARMIFSDGRVEEKFENKIWLSVNQDVNEISLLQSLLASFGAKHESFAGDRGLLERALKDTVHQKKFLLVMDDVWSEKVWDELLSVPLSYGASGSCVLVTTRNDGVARGMKAQYLHRVDKLEIEDAWILLKSQVVLDESDEADVDGLKDVGMKILERCDGLPLAVKVLAGLLRRKSRTPDAWMDVSSHYTWSTTGIDEHINKAVYLSYEELPSHLKQCFVYCSLVPKDELIRSRVIVRLWMAEGYLCDKMSSRQPEDLGLEYYKELVSRNLLEPNEGSYSQSHCTMHDVVRYFAHCIIKEEGVLITEGHQDVNRTLGTTKLRHLSISNKAVGLGTLQKQASLRTLMLFGNTTVELKDLLNKLSSLRVLYLDNVNLVELPDTICQLKHLRCLYLCSTSISTIPRDIGDQKFLQVIDLFGCKNISKLPSSIMKLRKLRSLILTGTAITSIPRGFRKLEDLVHLLGFLTHSDDTTGSCWCSLEELGPLSKLKVLEISNVEKAPSGSMASKAMLSSKHHLRDLDLIFTSRLGENGVVEDDISEEEHEAIEDVLANLCPPTCTEELDIIGYFGRGLPQWMKTMSGFRGLRRLLLKDYACCTQLPNALGQLPHLDFFWIKRAPSVRFIGHQLILPSLGTEADGNGEAPVLTGTRNRRMQSHSRVAFPKLVSLGFEGMLGWTEWEWEQSVPAMPVLEELDIHNCKLQRLPAGLEHHARRLRKLNLRNVQSLVSVENFPSLVELSSHDNARLERIRNNPNLQWIGISRCPALKELDGSPSLRSLEWWDLDAEALPEYLLEANLKKLRVDCSQNLLRLIVLQDESSESEWSKIQHVQQLKAYGHKTEEEVEVADESHSQEDERAEWYIYYTKEPYSFDAYLGESTGDFIFYLVPTQCFL</sequence>
<dbReference type="AlphaFoldDB" id="A0A835KLE1"/>
<proteinExistence type="inferred from homology"/>
<dbReference type="Gene3D" id="1.20.5.4130">
    <property type="match status" value="1"/>
</dbReference>
<evidence type="ECO:0000256" key="6">
    <source>
        <dbReference type="ARBA" id="ARBA00022840"/>
    </source>
</evidence>
<dbReference type="InterPro" id="IPR002182">
    <property type="entry name" value="NB-ARC"/>
</dbReference>
<dbReference type="EMBL" id="JACEFO010001597">
    <property type="protein sequence ID" value="KAF8733861.1"/>
    <property type="molecule type" value="Genomic_DNA"/>
</dbReference>
<dbReference type="InterPro" id="IPR058922">
    <property type="entry name" value="WHD_DRP"/>
</dbReference>
<feature type="domain" description="Disease resistance protein winged helix" evidence="10">
    <location>
        <begin position="453"/>
        <end position="518"/>
    </location>
</feature>
<dbReference type="FunFam" id="1.10.10.10:FF:000322">
    <property type="entry name" value="Probable disease resistance protein At1g63360"/>
    <property type="match status" value="1"/>
</dbReference>
<dbReference type="Pfam" id="PF00931">
    <property type="entry name" value="NB-ARC"/>
    <property type="match status" value="1"/>
</dbReference>
<evidence type="ECO:0000259" key="10">
    <source>
        <dbReference type="Pfam" id="PF23559"/>
    </source>
</evidence>
<dbReference type="GO" id="GO:0009626">
    <property type="term" value="P:plant-type hypersensitive response"/>
    <property type="evidence" value="ECO:0007669"/>
    <property type="project" value="UniProtKB-ARBA"/>
</dbReference>
<accession>A0A835KLE1</accession>
<dbReference type="InterPro" id="IPR041118">
    <property type="entry name" value="Rx_N"/>
</dbReference>
<dbReference type="InterPro" id="IPR003591">
    <property type="entry name" value="Leu-rich_rpt_typical-subtyp"/>
</dbReference>
<dbReference type="PRINTS" id="PR00364">
    <property type="entry name" value="DISEASERSIST"/>
</dbReference>
<evidence type="ECO:0000259" key="9">
    <source>
        <dbReference type="Pfam" id="PF18052"/>
    </source>
</evidence>